<name>X1M658_9ZZZZ</name>
<feature type="non-terminal residue" evidence="1">
    <location>
        <position position="1"/>
    </location>
</feature>
<dbReference type="AlphaFoldDB" id="X1M658"/>
<feature type="non-terminal residue" evidence="1">
    <location>
        <position position="320"/>
    </location>
</feature>
<evidence type="ECO:0008006" key="2">
    <source>
        <dbReference type="Google" id="ProtNLM"/>
    </source>
</evidence>
<evidence type="ECO:0000313" key="1">
    <source>
        <dbReference type="EMBL" id="GAI13546.1"/>
    </source>
</evidence>
<dbReference type="InterPro" id="IPR011050">
    <property type="entry name" value="Pectin_lyase_fold/virulence"/>
</dbReference>
<dbReference type="EMBL" id="BARV01009202">
    <property type="protein sequence ID" value="GAI13546.1"/>
    <property type="molecule type" value="Genomic_DNA"/>
</dbReference>
<dbReference type="Gene3D" id="2.160.20.10">
    <property type="entry name" value="Single-stranded right-handed beta-helix, Pectin lyase-like"/>
    <property type="match status" value="1"/>
</dbReference>
<protein>
    <recommendedName>
        <fullName evidence="2">Right handed beta helix domain-containing protein</fullName>
    </recommendedName>
</protein>
<dbReference type="SUPFAM" id="SSF51126">
    <property type="entry name" value="Pectin lyase-like"/>
    <property type="match status" value="1"/>
</dbReference>
<dbReference type="InterPro" id="IPR012334">
    <property type="entry name" value="Pectin_lyas_fold"/>
</dbReference>
<reference evidence="1" key="1">
    <citation type="journal article" date="2014" name="Front. Microbiol.">
        <title>High frequency of phylogenetically diverse reductive dehalogenase-homologous genes in deep subseafloor sedimentary metagenomes.</title>
        <authorList>
            <person name="Kawai M."/>
            <person name="Futagami T."/>
            <person name="Toyoda A."/>
            <person name="Takaki Y."/>
            <person name="Nishi S."/>
            <person name="Hori S."/>
            <person name="Arai W."/>
            <person name="Tsubouchi T."/>
            <person name="Morono Y."/>
            <person name="Uchiyama I."/>
            <person name="Ito T."/>
            <person name="Fujiyama A."/>
            <person name="Inagaki F."/>
            <person name="Takami H."/>
        </authorList>
    </citation>
    <scope>NUCLEOTIDE SEQUENCE</scope>
    <source>
        <strain evidence="1">Expedition CK06-06</strain>
    </source>
</reference>
<gene>
    <name evidence="1" type="ORF">S06H3_18232</name>
</gene>
<organism evidence="1">
    <name type="scientific">marine sediment metagenome</name>
    <dbReference type="NCBI Taxonomy" id="412755"/>
    <lineage>
        <taxon>unclassified sequences</taxon>
        <taxon>metagenomes</taxon>
        <taxon>ecological metagenomes</taxon>
    </lineage>
</organism>
<accession>X1M658</accession>
<comment type="caution">
    <text evidence="1">The sequence shown here is derived from an EMBL/GenBank/DDBJ whole genome shotgun (WGS) entry which is preliminary data.</text>
</comment>
<sequence>RRVNFTSTGTLALYGGDLGSITRATASVVWWRDSLNIYVLPSATTTDTMIQYAVNGCDGGETIHIGPGTFTETVTFNAATDVVTLIGQGTDKTIITQAGADTIVITDCGTICIENLTLRGTAMDNDHVVNLNGATADASLTMRKVILTGLRDDNSAYGIYTQGGGDHSVTLTLDDCDVRMQGDALTYAVYSATTAGGGLNTMYFYNCYLQAATDAAADCGDTLNLSLDCYAYSYNTTYSISDINIGNVATCVLRSHNDTILCPITKALLGVMTCQVDPNAWEVHNGMEIDDTINTMTAGDVIRVRPGTFPEVADLTIPAG</sequence>
<proteinExistence type="predicted"/>